<dbReference type="SUPFAM" id="SSF52799">
    <property type="entry name" value="(Phosphotyrosine protein) phosphatases II"/>
    <property type="match status" value="1"/>
</dbReference>
<dbReference type="CDD" id="cd14503">
    <property type="entry name" value="PTP-bact"/>
    <property type="match status" value="1"/>
</dbReference>
<reference evidence="16 17" key="1">
    <citation type="journal article" date="2008" name="Proc. Natl. Acad. Sci. U.S.A.">
        <title>Niche adaptation and genome expansion in the chlorophyll d-producing cyanobacterium Acaryochloris marina.</title>
        <authorList>
            <person name="Swingley W.D."/>
            <person name="Chen M."/>
            <person name="Cheung P.C."/>
            <person name="Conrad A.L."/>
            <person name="Dejesa L.C."/>
            <person name="Hao J."/>
            <person name="Honchak B.M."/>
            <person name="Karbach L.E."/>
            <person name="Kurdoglu A."/>
            <person name="Lahiri S."/>
            <person name="Mastrian S.D."/>
            <person name="Miyashita H."/>
            <person name="Page L."/>
            <person name="Ramakrishna P."/>
            <person name="Satoh S."/>
            <person name="Sattley W.M."/>
            <person name="Shimada Y."/>
            <person name="Taylor H.L."/>
            <person name="Tomo T."/>
            <person name="Tsuchiya T."/>
            <person name="Wang Z.T."/>
            <person name="Raymond J."/>
            <person name="Mimuro M."/>
            <person name="Blankenship R.E."/>
            <person name="Touchman J.W."/>
        </authorList>
    </citation>
    <scope>NUCLEOTIDE SEQUENCE [LARGE SCALE GENOMIC DNA]</scope>
    <source>
        <strain evidence="17">MBIC 11017</strain>
    </source>
</reference>
<dbReference type="PROSITE" id="PS51296">
    <property type="entry name" value="RIESKE"/>
    <property type="match status" value="1"/>
</dbReference>
<dbReference type="Proteomes" id="UP000000268">
    <property type="component" value="Chromosome"/>
</dbReference>
<dbReference type="Gene3D" id="3.90.190.10">
    <property type="entry name" value="Protein tyrosine phosphatase superfamily"/>
    <property type="match status" value="1"/>
</dbReference>
<comment type="similarity">
    <text evidence="14">Belongs to the Rieske iron-sulfur protein family.</text>
</comment>
<dbReference type="EMBL" id="CP000828">
    <property type="protein sequence ID" value="ABW25506.1"/>
    <property type="molecule type" value="Genomic_DNA"/>
</dbReference>
<evidence type="ECO:0000313" key="16">
    <source>
        <dbReference type="EMBL" id="ABW25506.1"/>
    </source>
</evidence>
<dbReference type="GO" id="GO:0016705">
    <property type="term" value="F:oxidoreductase activity, acting on paired donors, with incorporation or reduction of molecular oxygen"/>
    <property type="evidence" value="ECO:0007669"/>
    <property type="project" value="UniProtKB-ARBA"/>
</dbReference>
<keyword evidence="2 14" id="KW-0813">Transport</keyword>
<evidence type="ECO:0000256" key="2">
    <source>
        <dbReference type="ARBA" id="ARBA00022448"/>
    </source>
</evidence>
<gene>
    <name evidence="14" type="primary">petC</name>
    <name evidence="16" type="ordered locus">AM1_0450</name>
</gene>
<keyword evidence="6 14" id="KW-1278">Translocase</keyword>
<dbReference type="NCBIfam" id="NF045928">
    <property type="entry name" value="Cytb6fFeSPetC"/>
    <property type="match status" value="1"/>
</dbReference>
<evidence type="ECO:0000256" key="8">
    <source>
        <dbReference type="ARBA" id="ARBA00022989"/>
    </source>
</evidence>
<evidence type="ECO:0000256" key="13">
    <source>
        <dbReference type="ARBA" id="ARBA00047828"/>
    </source>
</evidence>
<comment type="catalytic activity">
    <reaction evidence="13 14">
        <text>2 oxidized [plastocyanin] + a plastoquinol + 2 H(+)(in) = 2 reduced [plastocyanin] + a plastoquinone + 4 H(+)(out)</text>
        <dbReference type="Rhea" id="RHEA:22148"/>
        <dbReference type="Rhea" id="RHEA-COMP:9561"/>
        <dbReference type="Rhea" id="RHEA-COMP:9562"/>
        <dbReference type="Rhea" id="RHEA-COMP:10039"/>
        <dbReference type="Rhea" id="RHEA-COMP:10040"/>
        <dbReference type="ChEBI" id="CHEBI:15378"/>
        <dbReference type="ChEBI" id="CHEBI:17757"/>
        <dbReference type="ChEBI" id="CHEBI:29036"/>
        <dbReference type="ChEBI" id="CHEBI:49552"/>
        <dbReference type="ChEBI" id="CHEBI:62192"/>
        <dbReference type="EC" id="7.1.1.6"/>
    </reaction>
</comment>
<dbReference type="InterPro" id="IPR029021">
    <property type="entry name" value="Prot-tyrosine_phosphatase-like"/>
</dbReference>
<comment type="subunit">
    <text evidence="14">The 4 large subunits of the cytochrome b6-f complex are cytochrome b6, subunit IV (17 kDa polypeptide, PetD), cytochrome f and the Rieske protein, while the 4 small subunits are PetG, PetL, PetM and PetN. The complex functions as a dimer.</text>
</comment>
<dbReference type="InterPro" id="IPR023960">
    <property type="entry name" value="Cyt_b6_f_Rieske"/>
</dbReference>
<accession>B0CB16</accession>
<feature type="domain" description="Rieske" evidence="15">
    <location>
        <begin position="60"/>
        <end position="160"/>
    </location>
</feature>
<dbReference type="SUPFAM" id="SSF50022">
    <property type="entry name" value="ISP domain"/>
    <property type="match status" value="1"/>
</dbReference>
<dbReference type="Pfam" id="PF00355">
    <property type="entry name" value="Rieske"/>
    <property type="match status" value="1"/>
</dbReference>
<dbReference type="InterPro" id="IPR005939">
    <property type="entry name" value="BLH_phosphatase-like"/>
</dbReference>
<dbReference type="EC" id="7.1.1.6" evidence="14"/>
<dbReference type="HOGENOM" id="CLU_808032_0_0_3"/>
<keyword evidence="8 14" id="KW-1133">Transmembrane helix</keyword>
<evidence type="ECO:0000256" key="7">
    <source>
        <dbReference type="ARBA" id="ARBA00022982"/>
    </source>
</evidence>
<keyword evidence="4 14" id="KW-0001">2Fe-2S</keyword>
<dbReference type="InterPro" id="IPR005805">
    <property type="entry name" value="Rieske_Fe-S_prot_C"/>
</dbReference>
<dbReference type="HAMAP" id="MF_01335">
    <property type="entry name" value="Cytb6_f_Rieske"/>
    <property type="match status" value="1"/>
</dbReference>
<dbReference type="GO" id="GO:0051537">
    <property type="term" value="F:2 iron, 2 sulfur cluster binding"/>
    <property type="evidence" value="ECO:0007669"/>
    <property type="project" value="UniProtKB-KW"/>
</dbReference>
<dbReference type="RefSeq" id="WP_012161113.1">
    <property type="nucleotide sequence ID" value="NC_009925.1"/>
</dbReference>
<keyword evidence="10 14" id="KW-0411">Iron-sulfur</keyword>
<dbReference type="Pfam" id="PF04273">
    <property type="entry name" value="BLH_phosphatase"/>
    <property type="match status" value="1"/>
</dbReference>
<feature type="transmembrane region" description="Helical" evidence="14">
    <location>
        <begin position="17"/>
        <end position="37"/>
    </location>
</feature>
<dbReference type="InterPro" id="IPR014349">
    <property type="entry name" value="Rieske_Fe-S_prot"/>
</dbReference>
<keyword evidence="17" id="KW-1185">Reference proteome</keyword>
<evidence type="ECO:0000256" key="11">
    <source>
        <dbReference type="ARBA" id="ARBA00023136"/>
    </source>
</evidence>
<keyword evidence="14" id="KW-0793">Thylakoid</keyword>
<dbReference type="Pfam" id="PF25471">
    <property type="entry name" value="TM_PetC"/>
    <property type="match status" value="1"/>
</dbReference>
<evidence type="ECO:0000256" key="1">
    <source>
        <dbReference type="ARBA" id="ARBA00004167"/>
    </source>
</evidence>
<organism evidence="16 17">
    <name type="scientific">Acaryochloris marina (strain MBIC 11017)</name>
    <dbReference type="NCBI Taxonomy" id="329726"/>
    <lineage>
        <taxon>Bacteria</taxon>
        <taxon>Bacillati</taxon>
        <taxon>Cyanobacteriota</taxon>
        <taxon>Cyanophyceae</taxon>
        <taxon>Acaryochloridales</taxon>
        <taxon>Acaryochloridaceae</taxon>
        <taxon>Acaryochloris</taxon>
    </lineage>
</organism>
<evidence type="ECO:0000256" key="4">
    <source>
        <dbReference type="ARBA" id="ARBA00022714"/>
    </source>
</evidence>
<evidence type="ECO:0000256" key="5">
    <source>
        <dbReference type="ARBA" id="ARBA00022723"/>
    </source>
</evidence>
<dbReference type="InterPro" id="IPR006311">
    <property type="entry name" value="TAT_signal"/>
</dbReference>
<dbReference type="Gene3D" id="1.20.5.700">
    <property type="entry name" value="Single helix bin"/>
    <property type="match status" value="1"/>
</dbReference>
<dbReference type="GO" id="GO:0009496">
    <property type="term" value="F:plastoquinol--plastocyanin reductase activity"/>
    <property type="evidence" value="ECO:0007669"/>
    <property type="project" value="UniProtKB-UniRule"/>
</dbReference>
<dbReference type="PROSITE" id="PS51318">
    <property type="entry name" value="TAT"/>
    <property type="match status" value="1"/>
</dbReference>
<comment type="cofactor">
    <cofactor evidence="14">
        <name>[2Fe-2S] cluster</name>
        <dbReference type="ChEBI" id="CHEBI:190135"/>
    </cofactor>
    <text evidence="14">Binds 1 [2Fe-2S] cluster per subunit.</text>
</comment>
<sequence length="343" mass="37428">MNESLSISQPSLSRRRFLNFLTGSAVAITAGATLYPISRVFVPPNSSRGAGRVLAKDALGNPIPTSQLLAEPPGTRALVAGLDSEPTYLTLTITGQIEDRGIVDNCTHLGCTFPWNGAADQFQCPCHGSRFAADGSVVRGPADRPLKLVHVQVEGEQIWILPWTELDPRTGDRPWWVKADTFDDHPTPENLMQYTLQINEQLSVAMLQPTPDQIQDAAQLGFKSVLNLRSPQEDGFLINESQLVHSAGMNYANLPINPADLSEATAEQVLTIIDQLSKPILLHCKGGLRSGAMALLYEAVHQQWTTDQLLAQVHKLDLPLAAHPQLLHFIQDYVDAQPLGTVA</sequence>
<dbReference type="GO" id="GO:0016787">
    <property type="term" value="F:hydrolase activity"/>
    <property type="evidence" value="ECO:0007669"/>
    <property type="project" value="InterPro"/>
</dbReference>
<dbReference type="GO" id="GO:0046872">
    <property type="term" value="F:metal ion binding"/>
    <property type="evidence" value="ECO:0007669"/>
    <property type="project" value="UniProtKB-KW"/>
</dbReference>
<name>B0CB16_ACAM1</name>
<dbReference type="PANTHER" id="PTHR10134">
    <property type="entry name" value="CYTOCHROME B-C1 COMPLEX SUBUNIT RIESKE, MITOCHONDRIAL"/>
    <property type="match status" value="1"/>
</dbReference>
<keyword evidence="9 14" id="KW-0408">Iron</keyword>
<dbReference type="PRINTS" id="PR00162">
    <property type="entry name" value="RIESKE"/>
</dbReference>
<dbReference type="NCBIfam" id="NF010001">
    <property type="entry name" value="PRK13474.1"/>
    <property type="match status" value="1"/>
</dbReference>
<keyword evidence="11 14" id="KW-0472">Membrane</keyword>
<comment type="miscellaneous">
    <text evidence="14">The Rieske iron-sulfur protein is a high potential 2Fe-2S protein.</text>
</comment>
<dbReference type="eggNOG" id="COG0723">
    <property type="taxonomic scope" value="Bacteria"/>
</dbReference>
<proteinExistence type="inferred from homology"/>
<dbReference type="KEGG" id="amr:AM1_0450"/>
<dbReference type="GO" id="GO:0015979">
    <property type="term" value="P:photosynthesis"/>
    <property type="evidence" value="ECO:0007669"/>
    <property type="project" value="UniProtKB-UniRule"/>
</dbReference>
<dbReference type="InterPro" id="IPR036922">
    <property type="entry name" value="Rieske_2Fe-2S_sf"/>
</dbReference>
<keyword evidence="5 14" id="KW-0479">Metal-binding</keyword>
<dbReference type="GO" id="GO:0031676">
    <property type="term" value="C:plasma membrane-derived thylakoid membrane"/>
    <property type="evidence" value="ECO:0007669"/>
    <property type="project" value="UniProtKB-SubCell"/>
</dbReference>
<dbReference type="OrthoDB" id="9767869at2"/>
<evidence type="ECO:0000259" key="15">
    <source>
        <dbReference type="PROSITE" id="PS51296"/>
    </source>
</evidence>
<dbReference type="InterPro" id="IPR017941">
    <property type="entry name" value="Rieske_2Fe-2S"/>
</dbReference>
<dbReference type="GO" id="GO:0004497">
    <property type="term" value="F:monooxygenase activity"/>
    <property type="evidence" value="ECO:0007669"/>
    <property type="project" value="UniProtKB-ARBA"/>
</dbReference>
<dbReference type="STRING" id="329726.AM1_0450"/>
<comment type="function">
    <text evidence="14">Component of the cytochrome b6-f complex, which mediates electron transfer between photosystem II (PSII) and photosystem I (PSI), cyclic electron flow around PSI, and state transitions.</text>
</comment>
<comment type="subcellular location">
    <subcellularLocation>
        <location evidence="14">Cellular thylakoid membrane</location>
        <topology evidence="14">Single-pass membrane protein</topology>
    </subcellularLocation>
    <subcellularLocation>
        <location evidence="1">Membrane</location>
        <topology evidence="1">Single-pass membrane protein</topology>
    </subcellularLocation>
    <text evidence="14">The transmembrane helix obliquely spans the membrane in one monomer, and its extrinsic C-terminal domain is part of the other monomer.</text>
</comment>
<evidence type="ECO:0000256" key="6">
    <source>
        <dbReference type="ARBA" id="ARBA00022967"/>
    </source>
</evidence>
<keyword evidence="3 14" id="KW-0812">Transmembrane</keyword>
<keyword evidence="7 14" id="KW-0249">Electron transport</keyword>
<evidence type="ECO:0000256" key="12">
    <source>
        <dbReference type="ARBA" id="ARBA00023157"/>
    </source>
</evidence>
<dbReference type="Gene3D" id="2.102.10.10">
    <property type="entry name" value="Rieske [2Fe-2S] iron-sulphur domain"/>
    <property type="match status" value="1"/>
</dbReference>
<evidence type="ECO:0000256" key="3">
    <source>
        <dbReference type="ARBA" id="ARBA00022692"/>
    </source>
</evidence>
<dbReference type="eggNOG" id="COG3453">
    <property type="taxonomic scope" value="Bacteria"/>
</dbReference>
<dbReference type="InterPro" id="IPR057415">
    <property type="entry name" value="TM_PetC"/>
</dbReference>
<evidence type="ECO:0000313" key="17">
    <source>
        <dbReference type="Proteomes" id="UP000000268"/>
    </source>
</evidence>
<evidence type="ECO:0000256" key="10">
    <source>
        <dbReference type="ARBA" id="ARBA00023014"/>
    </source>
</evidence>
<keyword evidence="12" id="KW-1015">Disulfide bond</keyword>
<evidence type="ECO:0000256" key="9">
    <source>
        <dbReference type="ARBA" id="ARBA00023004"/>
    </source>
</evidence>
<protein>
    <recommendedName>
        <fullName evidence="14">Cytochrome b6-f complex iron-sulfur subunit</fullName>
        <ecNumber evidence="14">7.1.1.6</ecNumber>
    </recommendedName>
    <alternativeName>
        <fullName evidence="14">Plastohydroquinone:plastocyanin oxidoreductase iron-sulfur protein</fullName>
        <shortName evidence="14">ISP</shortName>
        <shortName evidence="14">RISP</shortName>
    </alternativeName>
    <alternativeName>
        <fullName evidence="14">Rieske iron-sulfur protein</fullName>
    </alternativeName>
</protein>
<dbReference type="AlphaFoldDB" id="B0CB16"/>
<evidence type="ECO:0000256" key="14">
    <source>
        <dbReference type="HAMAP-Rule" id="MF_01335"/>
    </source>
</evidence>